<keyword evidence="3" id="KW-0472">Membrane</keyword>
<reference evidence="4 5" key="1">
    <citation type="submission" date="2024-08" db="EMBL/GenBank/DDBJ databases">
        <title>Gnathostoma spinigerum genome.</title>
        <authorList>
            <person name="Gonzalez-Bertolin B."/>
            <person name="Monzon S."/>
            <person name="Zaballos A."/>
            <person name="Jimenez P."/>
            <person name="Dekumyoy P."/>
            <person name="Varona S."/>
            <person name="Cuesta I."/>
            <person name="Sumanam S."/>
            <person name="Adisakwattana P."/>
            <person name="Gasser R.B."/>
            <person name="Hernandez-Gonzalez A."/>
            <person name="Young N.D."/>
            <person name="Perteguer M.J."/>
        </authorList>
    </citation>
    <scope>NUCLEOTIDE SEQUENCE [LARGE SCALE GENOMIC DNA]</scope>
    <source>
        <strain evidence="4">AL3</strain>
        <tissue evidence="4">Liver</tissue>
    </source>
</reference>
<comment type="caution">
    <text evidence="4">The sequence shown here is derived from an EMBL/GenBank/DDBJ whole genome shotgun (WGS) entry which is preliminary data.</text>
</comment>
<dbReference type="Pfam" id="PF13855">
    <property type="entry name" value="LRR_8"/>
    <property type="match status" value="6"/>
</dbReference>
<dbReference type="InterPro" id="IPR032675">
    <property type="entry name" value="LRR_dom_sf"/>
</dbReference>
<dbReference type="Proteomes" id="UP001608902">
    <property type="component" value="Unassembled WGS sequence"/>
</dbReference>
<evidence type="ECO:0000256" key="2">
    <source>
        <dbReference type="ARBA" id="ARBA00022737"/>
    </source>
</evidence>
<dbReference type="Gene3D" id="3.80.10.10">
    <property type="entry name" value="Ribonuclease Inhibitor"/>
    <property type="match status" value="3"/>
</dbReference>
<dbReference type="SUPFAM" id="SSF52058">
    <property type="entry name" value="L domain-like"/>
    <property type="match status" value="1"/>
</dbReference>
<dbReference type="InterPro" id="IPR003591">
    <property type="entry name" value="Leu-rich_rpt_typical-subtyp"/>
</dbReference>
<evidence type="ECO:0000313" key="4">
    <source>
        <dbReference type="EMBL" id="MFH4981602.1"/>
    </source>
</evidence>
<dbReference type="EMBL" id="JBGFUD010007528">
    <property type="protein sequence ID" value="MFH4981602.1"/>
    <property type="molecule type" value="Genomic_DNA"/>
</dbReference>
<keyword evidence="2" id="KW-0677">Repeat</keyword>
<keyword evidence="1" id="KW-0433">Leucine-rich repeat</keyword>
<dbReference type="SUPFAM" id="SSF52047">
    <property type="entry name" value="RNI-like"/>
    <property type="match status" value="1"/>
</dbReference>
<dbReference type="FunFam" id="3.80.10.10:FF:001164">
    <property type="entry name" value="GH01279p"/>
    <property type="match status" value="1"/>
</dbReference>
<dbReference type="PANTHER" id="PTHR24366">
    <property type="entry name" value="IG(IMMUNOGLOBULIN) AND LRR(LEUCINE RICH REPEAT) DOMAINS"/>
    <property type="match status" value="1"/>
</dbReference>
<evidence type="ECO:0000313" key="5">
    <source>
        <dbReference type="Proteomes" id="UP001608902"/>
    </source>
</evidence>
<keyword evidence="3" id="KW-1133">Transmembrane helix</keyword>
<keyword evidence="3" id="KW-0812">Transmembrane</keyword>
<organism evidence="4 5">
    <name type="scientific">Gnathostoma spinigerum</name>
    <dbReference type="NCBI Taxonomy" id="75299"/>
    <lineage>
        <taxon>Eukaryota</taxon>
        <taxon>Metazoa</taxon>
        <taxon>Ecdysozoa</taxon>
        <taxon>Nematoda</taxon>
        <taxon>Chromadorea</taxon>
        <taxon>Rhabditida</taxon>
        <taxon>Spirurina</taxon>
        <taxon>Gnathostomatomorpha</taxon>
        <taxon>Gnathostomatoidea</taxon>
        <taxon>Gnathostomatidae</taxon>
        <taxon>Gnathostoma</taxon>
    </lineage>
</organism>
<dbReference type="AlphaFoldDB" id="A0ABD6EY32"/>
<proteinExistence type="predicted"/>
<dbReference type="SMART" id="SM00365">
    <property type="entry name" value="LRR_SD22"/>
    <property type="match status" value="6"/>
</dbReference>
<name>A0ABD6EY32_9BILA</name>
<dbReference type="InterPro" id="IPR001611">
    <property type="entry name" value="Leu-rich_rpt"/>
</dbReference>
<gene>
    <name evidence="4" type="ORF">AB6A40_008311</name>
</gene>
<dbReference type="PANTHER" id="PTHR24366:SF96">
    <property type="entry name" value="LEUCINE RICH REPEAT CONTAINING 53"/>
    <property type="match status" value="1"/>
</dbReference>
<dbReference type="SMART" id="SM00369">
    <property type="entry name" value="LRR_TYP"/>
    <property type="match status" value="14"/>
</dbReference>
<protein>
    <submittedName>
        <fullName evidence="4">Uncharacterized protein</fullName>
    </submittedName>
</protein>
<sequence>MITFYHIYSNSYFISLFFLVSPYVLSINGVFVQSSDTATTLKPCKFDILSNSQWSQCMCENTDESNIHIRCRLRSWITVPKLPKVNDRGNNDSTVNVVAVTITDSALTFIAQDAFKNQSVQVIDLSNNHLEVINVNAFRGLEDTLYQLSLNHNNLFSIPTWALTYLHRLQYLYIQHNMISEIKSSTFDETQLKHLHFLHLDHNQFTILPQGCFYRLPLHVLTLSNNRVIAIEKRALPPSLWFLDLKNNVLQEIPYSALRELQTLRTLDLEGNNITKVESYSEVRFPAQIDLILSNNRIKELRADAFNSFTKFNKLDLSYNQISLIEPGIFNSVSYVRQLDFSYNQIVNIPMGTFGNVAKSLQSLNLEENRLHALPTALRQLRALEHLNLNNNKLVFVDNATLIHMKSSITELLLAFNRFTRVPTDLLDGMTRLTHLDLSKNRIQSISRLAFGTLDKTGMSLRRLNLAGNYIEQITDSATFLYMSALAYLDISHNRIHQLSPNAFERLEGLESLFLQVTAIE</sequence>
<keyword evidence="5" id="KW-1185">Reference proteome</keyword>
<feature type="transmembrane region" description="Helical" evidence="3">
    <location>
        <begin position="12"/>
        <end position="32"/>
    </location>
</feature>
<accession>A0ABD6EY32</accession>
<evidence type="ECO:0000256" key="1">
    <source>
        <dbReference type="ARBA" id="ARBA00022614"/>
    </source>
</evidence>
<evidence type="ECO:0000256" key="3">
    <source>
        <dbReference type="SAM" id="Phobius"/>
    </source>
</evidence>
<dbReference type="PROSITE" id="PS51450">
    <property type="entry name" value="LRR"/>
    <property type="match status" value="4"/>
</dbReference>